<keyword evidence="3" id="KW-1185">Reference proteome</keyword>
<feature type="transmembrane region" description="Helical" evidence="1">
    <location>
        <begin position="135"/>
        <end position="164"/>
    </location>
</feature>
<gene>
    <name evidence="2" type="ORF">SAMN05421863_10449</name>
</gene>
<protein>
    <recommendedName>
        <fullName evidence="4">Transmembrane protein</fullName>
    </recommendedName>
</protein>
<evidence type="ECO:0000313" key="2">
    <source>
        <dbReference type="EMBL" id="SFM68618.1"/>
    </source>
</evidence>
<keyword evidence="1" id="KW-1133">Transmembrane helix</keyword>
<feature type="transmembrane region" description="Helical" evidence="1">
    <location>
        <begin position="232"/>
        <end position="251"/>
    </location>
</feature>
<sequence>MLFAEIIFRFIHFNSHLPYKREYFLQVIIFSDQLTKFIGENKLIEARQVPGKQGLQWILSGFYMFRLSPFPWILLCFTLILIAATLELLPVLGKFIFTLLSPVFMAGIMVGCKSLEQGDPLELGHLMVGFRKNTVPLITLGGFYLIGQVLIIGVFMMIGGSALVDMLLYGKRFDEQELMGVMDNILSASIAGLLLTIPLMMAIWFAPLLVMFENMPPIIAIRKSFFACLKNIIPIQIYFIVLIILGVLAIIPYGLGLFIYIPTVFASIYVSYQDIFHPESMLSDKEAIEKKEEDTEVNQ</sequence>
<feature type="transmembrane region" description="Helical" evidence="1">
    <location>
        <begin position="257"/>
        <end position="276"/>
    </location>
</feature>
<keyword evidence="1" id="KW-0472">Membrane</keyword>
<dbReference type="NCBIfam" id="NF041043">
    <property type="entry name" value="BPSS1780_fam"/>
    <property type="match status" value="1"/>
</dbReference>
<reference evidence="3" key="1">
    <citation type="submission" date="2016-10" db="EMBL/GenBank/DDBJ databases">
        <authorList>
            <person name="Varghese N."/>
            <person name="Submissions S."/>
        </authorList>
    </citation>
    <scope>NUCLEOTIDE SEQUENCE [LARGE SCALE GENOMIC DNA]</scope>
    <source>
        <strain evidence="3">Nm44</strain>
    </source>
</reference>
<dbReference type="Proteomes" id="UP000183287">
    <property type="component" value="Unassembled WGS sequence"/>
</dbReference>
<feature type="transmembrane region" description="Helical" evidence="1">
    <location>
        <begin position="70"/>
        <end position="89"/>
    </location>
</feature>
<dbReference type="EMBL" id="FOUB01000044">
    <property type="protein sequence ID" value="SFM68618.1"/>
    <property type="molecule type" value="Genomic_DNA"/>
</dbReference>
<organism evidence="2 3">
    <name type="scientific">Nitrosomonas communis</name>
    <dbReference type="NCBI Taxonomy" id="44574"/>
    <lineage>
        <taxon>Bacteria</taxon>
        <taxon>Pseudomonadati</taxon>
        <taxon>Pseudomonadota</taxon>
        <taxon>Betaproteobacteria</taxon>
        <taxon>Nitrosomonadales</taxon>
        <taxon>Nitrosomonadaceae</taxon>
        <taxon>Nitrosomonas</taxon>
    </lineage>
</organism>
<name>A0A1I4SVR0_9PROT</name>
<feature type="transmembrane region" description="Helical" evidence="1">
    <location>
        <begin position="184"/>
        <end position="212"/>
    </location>
</feature>
<dbReference type="AlphaFoldDB" id="A0A1I4SVR0"/>
<accession>A0A1I4SVR0</accession>
<evidence type="ECO:0008006" key="4">
    <source>
        <dbReference type="Google" id="ProtNLM"/>
    </source>
</evidence>
<proteinExistence type="predicted"/>
<evidence type="ECO:0000256" key="1">
    <source>
        <dbReference type="SAM" id="Phobius"/>
    </source>
</evidence>
<evidence type="ECO:0000313" key="3">
    <source>
        <dbReference type="Proteomes" id="UP000183287"/>
    </source>
</evidence>
<dbReference type="InterPro" id="IPR047798">
    <property type="entry name" value="BPSS1780-like"/>
</dbReference>
<keyword evidence="1" id="KW-0812">Transmembrane</keyword>
<dbReference type="STRING" id="44574.AAW31_03450"/>